<keyword evidence="1" id="KW-1133">Transmembrane helix</keyword>
<accession>M6FZE2</accession>
<evidence type="ECO:0000256" key="1">
    <source>
        <dbReference type="SAM" id="Phobius"/>
    </source>
</evidence>
<dbReference type="Proteomes" id="UP000012101">
    <property type="component" value="Unassembled WGS sequence"/>
</dbReference>
<proteinExistence type="predicted"/>
<evidence type="ECO:0000313" key="2">
    <source>
        <dbReference type="EMBL" id="EMM72111.1"/>
    </source>
</evidence>
<name>M6FZE2_9LEPT</name>
<reference evidence="2 3" key="1">
    <citation type="submission" date="2013-01" db="EMBL/GenBank/DDBJ databases">
        <authorList>
            <person name="Harkins D.M."/>
            <person name="Durkin A.S."/>
            <person name="Brinkac L.M."/>
            <person name="Haft D.H."/>
            <person name="Selengut J.D."/>
            <person name="Sanka R."/>
            <person name="DePew J."/>
            <person name="Purushe J."/>
            <person name="Hospenthal D.R."/>
            <person name="Murray C.K."/>
            <person name="Pimentel G."/>
            <person name="Wasfy M."/>
            <person name="Vinetz J.M."/>
            <person name="Sutton G.G."/>
            <person name="Nierman W.C."/>
            <person name="Fouts D.E."/>
        </authorList>
    </citation>
    <scope>NUCLEOTIDE SEQUENCE [LARGE SCALE GENOMIC DNA]</scope>
    <source>
        <strain evidence="2 3">2006001855</strain>
    </source>
</reference>
<dbReference type="EMBL" id="AFJM02000042">
    <property type="protein sequence ID" value="EMM72111.1"/>
    <property type="molecule type" value="Genomic_DNA"/>
</dbReference>
<protein>
    <submittedName>
        <fullName evidence="2">Uncharacterized protein</fullName>
    </submittedName>
</protein>
<evidence type="ECO:0000313" key="3">
    <source>
        <dbReference type="Proteomes" id="UP000012101"/>
    </source>
</evidence>
<dbReference type="AlphaFoldDB" id="M6FZE2"/>
<gene>
    <name evidence="2" type="ORF">LEP1GSC038_3669</name>
</gene>
<keyword evidence="1" id="KW-0472">Membrane</keyword>
<feature type="transmembrane region" description="Helical" evidence="1">
    <location>
        <begin position="34"/>
        <end position="51"/>
    </location>
</feature>
<keyword evidence="1" id="KW-0812">Transmembrane</keyword>
<sequence>MELYFIGISKRALGVGRVVSSGTMETNRLKSRKILGLIFEFGICFLFRTSLK</sequence>
<organism evidence="2 3">
    <name type="scientific">Leptospira weilii str. 2006001855</name>
    <dbReference type="NCBI Taxonomy" id="996804"/>
    <lineage>
        <taxon>Bacteria</taxon>
        <taxon>Pseudomonadati</taxon>
        <taxon>Spirochaetota</taxon>
        <taxon>Spirochaetia</taxon>
        <taxon>Leptospirales</taxon>
        <taxon>Leptospiraceae</taxon>
        <taxon>Leptospira</taxon>
    </lineage>
</organism>
<comment type="caution">
    <text evidence="2">The sequence shown here is derived from an EMBL/GenBank/DDBJ whole genome shotgun (WGS) entry which is preliminary data.</text>
</comment>